<comment type="function">
    <text evidence="8">Extracellular zinc metalloprotease.</text>
</comment>
<comment type="subcellular location">
    <subcellularLocation>
        <location evidence="8">Secreted</location>
    </subcellularLocation>
</comment>
<evidence type="ECO:0000256" key="8">
    <source>
        <dbReference type="RuleBase" id="RU366073"/>
    </source>
</evidence>
<dbReference type="Proteomes" id="UP000392064">
    <property type="component" value="Chromosome"/>
</dbReference>
<reference evidence="12 13" key="1">
    <citation type="submission" date="2019-11" db="EMBL/GenBank/DDBJ databases">
        <authorList>
            <person name="Li J."/>
        </authorList>
    </citation>
    <scope>NUCLEOTIDE SEQUENCE [LARGE SCALE GENOMIC DNA]</scope>
    <source>
        <strain evidence="12 13">MF47</strain>
    </source>
</reference>
<dbReference type="Pfam" id="PF02868">
    <property type="entry name" value="Peptidase_M4_C"/>
    <property type="match status" value="1"/>
</dbReference>
<feature type="domain" description="Peptidase M4 C-terminal" evidence="11">
    <location>
        <begin position="173"/>
        <end position="341"/>
    </location>
</feature>
<evidence type="ECO:0000256" key="5">
    <source>
        <dbReference type="ARBA" id="ARBA00022833"/>
    </source>
</evidence>
<dbReference type="GO" id="GO:0004222">
    <property type="term" value="F:metalloendopeptidase activity"/>
    <property type="evidence" value="ECO:0007669"/>
    <property type="project" value="UniProtKB-UniRule"/>
</dbReference>
<dbReference type="SUPFAM" id="SSF55486">
    <property type="entry name" value="Metalloproteases ('zincins'), catalytic domain"/>
    <property type="match status" value="1"/>
</dbReference>
<dbReference type="CDD" id="cd09597">
    <property type="entry name" value="M4_TLP"/>
    <property type="match status" value="1"/>
</dbReference>
<accession>A0A5Q2MIJ3</accession>
<organism evidence="12 13">
    <name type="scientific">Aeromicrobium yanjiei</name>
    <dbReference type="NCBI Taxonomy" id="2662028"/>
    <lineage>
        <taxon>Bacteria</taxon>
        <taxon>Bacillati</taxon>
        <taxon>Actinomycetota</taxon>
        <taxon>Actinomycetes</taxon>
        <taxon>Propionibacteriales</taxon>
        <taxon>Nocardioidaceae</taxon>
        <taxon>Aeromicrobium</taxon>
    </lineage>
</organism>
<dbReference type="Gene3D" id="3.10.170.10">
    <property type="match status" value="1"/>
</dbReference>
<name>A0A5Q2MIJ3_9ACTN</name>
<evidence type="ECO:0000313" key="13">
    <source>
        <dbReference type="Proteomes" id="UP000392064"/>
    </source>
</evidence>
<evidence type="ECO:0000256" key="4">
    <source>
        <dbReference type="ARBA" id="ARBA00022801"/>
    </source>
</evidence>
<feature type="compositionally biased region" description="Low complexity" evidence="9">
    <location>
        <begin position="33"/>
        <end position="47"/>
    </location>
</feature>
<dbReference type="PRINTS" id="PR00730">
    <property type="entry name" value="THERMOLYSIN"/>
</dbReference>
<dbReference type="InterPro" id="IPR013856">
    <property type="entry name" value="Peptidase_M4_domain"/>
</dbReference>
<gene>
    <name evidence="12" type="ORF">GEV26_05555</name>
</gene>
<dbReference type="InterPro" id="IPR001570">
    <property type="entry name" value="Peptidase_M4_C_domain"/>
</dbReference>
<evidence type="ECO:0000256" key="7">
    <source>
        <dbReference type="PIRSR" id="PIRSR623612-1"/>
    </source>
</evidence>
<comment type="similarity">
    <text evidence="1 8">Belongs to the peptidase M4 family.</text>
</comment>
<keyword evidence="4 8" id="KW-0378">Hydrolase</keyword>
<evidence type="ECO:0000256" key="9">
    <source>
        <dbReference type="SAM" id="MobiDB-lite"/>
    </source>
</evidence>
<dbReference type="InterPro" id="IPR027268">
    <property type="entry name" value="Peptidase_M4/M1_CTD_sf"/>
</dbReference>
<dbReference type="GO" id="GO:0046872">
    <property type="term" value="F:metal ion binding"/>
    <property type="evidence" value="ECO:0007669"/>
    <property type="project" value="UniProtKB-UniRule"/>
</dbReference>
<feature type="active site" description="Proton donor" evidence="7">
    <location>
        <position position="264"/>
    </location>
</feature>
<evidence type="ECO:0000256" key="2">
    <source>
        <dbReference type="ARBA" id="ARBA00022670"/>
    </source>
</evidence>
<evidence type="ECO:0000313" key="12">
    <source>
        <dbReference type="EMBL" id="QGG40866.1"/>
    </source>
</evidence>
<dbReference type="AlphaFoldDB" id="A0A5Q2MIJ3"/>
<sequence>MRHGIVPPYLLQHLSRLDREDLRDAAEAARRALANDLRPRPGGAALPTVPPPPVRPTGPERTIADARGSETLPGDAVRREGDGPIGDPAADEAYDGLGATYALFAEAFGRASIDGAGLPLLATVHYGRDYDNAFWDGQQMVFGDGDGQVFGRFTASLSVIGHELAHGVTQYTAELVYAGQSGALNESVSDVFGALVEQHARGQDAAEASWLIGEGLFTDQVQGSALRSMRAPGTAYDDDVLGKDPQPATMADYIDTTEDNGGVHLNSGIPNHAFYLAAIELGGRAWDRAGQIWYDTICGDLSPTATFADFAAATVAAAAARYGEGSLESDAVVRAWSTVGVQIGDTVQRG</sequence>
<dbReference type="EC" id="3.4.24.-" evidence="8"/>
<evidence type="ECO:0000256" key="3">
    <source>
        <dbReference type="ARBA" id="ARBA00022723"/>
    </source>
</evidence>
<dbReference type="GO" id="GO:0005576">
    <property type="term" value="C:extracellular region"/>
    <property type="evidence" value="ECO:0007669"/>
    <property type="project" value="UniProtKB-SubCell"/>
</dbReference>
<feature type="region of interest" description="Disordered" evidence="9">
    <location>
        <begin position="33"/>
        <end position="84"/>
    </location>
</feature>
<evidence type="ECO:0000256" key="6">
    <source>
        <dbReference type="ARBA" id="ARBA00023049"/>
    </source>
</evidence>
<keyword evidence="5 8" id="KW-0862">Zinc</keyword>
<dbReference type="InterPro" id="IPR023612">
    <property type="entry name" value="Peptidase_M4"/>
</dbReference>
<evidence type="ECO:0000259" key="11">
    <source>
        <dbReference type="Pfam" id="PF02868"/>
    </source>
</evidence>
<protein>
    <recommendedName>
        <fullName evidence="8">Neutral metalloproteinase</fullName>
        <ecNumber evidence="8">3.4.24.-</ecNumber>
    </recommendedName>
</protein>
<keyword evidence="13" id="KW-1185">Reference proteome</keyword>
<dbReference type="PANTHER" id="PTHR43579">
    <property type="match status" value="1"/>
</dbReference>
<dbReference type="KEGG" id="aef:GEV26_05555"/>
<feature type="active site" evidence="7">
    <location>
        <position position="163"/>
    </location>
</feature>
<dbReference type="Gene3D" id="1.10.390.10">
    <property type="entry name" value="Neutral Protease Domain 2"/>
    <property type="match status" value="1"/>
</dbReference>
<keyword evidence="3" id="KW-0479">Metal-binding</keyword>
<dbReference type="EMBL" id="CP045737">
    <property type="protein sequence ID" value="QGG40866.1"/>
    <property type="molecule type" value="Genomic_DNA"/>
</dbReference>
<dbReference type="Pfam" id="PF01447">
    <property type="entry name" value="Peptidase_M4"/>
    <property type="match status" value="1"/>
</dbReference>
<comment type="cofactor">
    <cofactor evidence="8">
        <name>Zn(2+)</name>
        <dbReference type="ChEBI" id="CHEBI:29105"/>
    </cofactor>
</comment>
<keyword evidence="8" id="KW-0964">Secreted</keyword>
<feature type="domain" description="Peptidase M4" evidence="10">
    <location>
        <begin position="87"/>
        <end position="170"/>
    </location>
</feature>
<proteinExistence type="inferred from homology"/>
<dbReference type="PANTHER" id="PTHR43579:SF1">
    <property type="entry name" value="NEUTRAL METALLOPROTEINASE"/>
    <property type="match status" value="1"/>
</dbReference>
<keyword evidence="6 8" id="KW-0482">Metalloprotease</keyword>
<evidence type="ECO:0000259" key="10">
    <source>
        <dbReference type="Pfam" id="PF01447"/>
    </source>
</evidence>
<evidence type="ECO:0000256" key="1">
    <source>
        <dbReference type="ARBA" id="ARBA00009388"/>
    </source>
</evidence>
<keyword evidence="2 8" id="KW-0645">Protease</keyword>
<dbReference type="InterPro" id="IPR052759">
    <property type="entry name" value="Metalloprotease_M4"/>
</dbReference>
<dbReference type="GO" id="GO:0006508">
    <property type="term" value="P:proteolysis"/>
    <property type="evidence" value="ECO:0007669"/>
    <property type="project" value="UniProtKB-KW"/>
</dbReference>
<dbReference type="RefSeq" id="WP_153652137.1">
    <property type="nucleotide sequence ID" value="NZ_CP045737.1"/>
</dbReference>